<dbReference type="AlphaFoldDB" id="A0AAE2EHH7"/>
<comment type="caution">
    <text evidence="1">The sequence shown here is derived from an EMBL/GenBank/DDBJ whole genome shotgun (WGS) entry which is preliminary data.</text>
</comment>
<name>A0AAE2EHH7_MYCMY</name>
<gene>
    <name evidence="1" type="ORF">TS59_0219</name>
</gene>
<reference evidence="1 2" key="1">
    <citation type="submission" date="2015-02" db="EMBL/GenBank/DDBJ databases">
        <title>Mycoplasma mycoides subsp. mycoides strain:B237 Genome sequencing.</title>
        <authorList>
            <person name="Fischer A."/>
            <person name="Santana-Cruz I."/>
            <person name="Schieck E."/>
            <person name="Gourle H."/>
            <person name="Lambert M."/>
            <person name="Nadendla S."/>
            <person name="Miller R.A."/>
            <person name="Weber J."/>
            <person name="Bongcam-Rudloff E."/>
            <person name="Vashee S."/>
            <person name="Frey J."/>
            <person name="Jores J."/>
        </authorList>
    </citation>
    <scope>NUCLEOTIDE SEQUENCE [LARGE SCALE GENOMIC DNA]</scope>
    <source>
        <strain evidence="1 2">B237</strain>
    </source>
</reference>
<organism evidence="1 2">
    <name type="scientific">Mycoplasma mycoides subsp. mycoides</name>
    <dbReference type="NCBI Taxonomy" id="2103"/>
    <lineage>
        <taxon>Bacteria</taxon>
        <taxon>Bacillati</taxon>
        <taxon>Mycoplasmatota</taxon>
        <taxon>Mollicutes</taxon>
        <taxon>Mycoplasmataceae</taxon>
        <taxon>Mycoplasma</taxon>
    </lineage>
</organism>
<accession>A0AAE2EHH7</accession>
<dbReference type="Proteomes" id="UP000033624">
    <property type="component" value="Unassembled WGS sequence"/>
</dbReference>
<evidence type="ECO:0000313" key="1">
    <source>
        <dbReference type="EMBL" id="KJQ45773.1"/>
    </source>
</evidence>
<proteinExistence type="predicted"/>
<evidence type="ECO:0000313" key="2">
    <source>
        <dbReference type="Proteomes" id="UP000033624"/>
    </source>
</evidence>
<protein>
    <submittedName>
        <fullName evidence="1">Uncharacterized protein</fullName>
    </submittedName>
</protein>
<dbReference type="KEGG" id="mmyi:mycmycITA_00213"/>
<sequence>MKDNNSRFIPWDSISEEELLENAKRKIDDTFNDKEFIALLKKLEKM</sequence>
<dbReference type="EMBL" id="LAEW01000001">
    <property type="protein sequence ID" value="KJQ45773.1"/>
    <property type="molecule type" value="Genomic_DNA"/>
</dbReference>
<dbReference type="RefSeq" id="WP_011166395.1">
    <property type="nucleotide sequence ID" value="NZ_CP010267.1"/>
</dbReference>